<protein>
    <submittedName>
        <fullName evidence="1">Uncharacterized protein</fullName>
    </submittedName>
</protein>
<organism evidence="1">
    <name type="scientific">marine sediment metagenome</name>
    <dbReference type="NCBI Taxonomy" id="412755"/>
    <lineage>
        <taxon>unclassified sequences</taxon>
        <taxon>metagenomes</taxon>
        <taxon>ecological metagenomes</taxon>
    </lineage>
</organism>
<reference evidence="1" key="1">
    <citation type="journal article" date="2015" name="Nature">
        <title>Complex archaea that bridge the gap between prokaryotes and eukaryotes.</title>
        <authorList>
            <person name="Spang A."/>
            <person name="Saw J.H."/>
            <person name="Jorgensen S.L."/>
            <person name="Zaremba-Niedzwiedzka K."/>
            <person name="Martijn J."/>
            <person name="Lind A.E."/>
            <person name="van Eijk R."/>
            <person name="Schleper C."/>
            <person name="Guy L."/>
            <person name="Ettema T.J."/>
        </authorList>
    </citation>
    <scope>NUCLEOTIDE SEQUENCE</scope>
</reference>
<accession>A0A0F9EHS5</accession>
<dbReference type="EMBL" id="LAZR01027412">
    <property type="protein sequence ID" value="KKL65811.1"/>
    <property type="molecule type" value="Genomic_DNA"/>
</dbReference>
<sequence>MKERSLDAPLKEGITLTLKDLLPAPKEDFVFSSTQPKVKIPQARRSIEIDQDVTDAFRKLYGSMPLGRALRIMLGLRPKVAQNA</sequence>
<name>A0A0F9EHS5_9ZZZZ</name>
<evidence type="ECO:0000313" key="1">
    <source>
        <dbReference type="EMBL" id="KKL65811.1"/>
    </source>
</evidence>
<dbReference type="AlphaFoldDB" id="A0A0F9EHS5"/>
<proteinExistence type="predicted"/>
<feature type="non-terminal residue" evidence="1">
    <location>
        <position position="84"/>
    </location>
</feature>
<gene>
    <name evidence="1" type="ORF">LCGC14_2151200</name>
</gene>
<comment type="caution">
    <text evidence="1">The sequence shown here is derived from an EMBL/GenBank/DDBJ whole genome shotgun (WGS) entry which is preliminary data.</text>
</comment>